<evidence type="ECO:0000313" key="2">
    <source>
        <dbReference type="Proteomes" id="UP001054945"/>
    </source>
</evidence>
<dbReference type="EMBL" id="BPLR01018395">
    <property type="protein sequence ID" value="GIY99192.1"/>
    <property type="molecule type" value="Genomic_DNA"/>
</dbReference>
<protein>
    <submittedName>
        <fullName evidence="1">Uncharacterized protein</fullName>
    </submittedName>
</protein>
<comment type="caution">
    <text evidence="1">The sequence shown here is derived from an EMBL/GenBank/DDBJ whole genome shotgun (WGS) entry which is preliminary data.</text>
</comment>
<dbReference type="Proteomes" id="UP001054945">
    <property type="component" value="Unassembled WGS sequence"/>
</dbReference>
<accession>A0AAV4XW19</accession>
<evidence type="ECO:0000313" key="1">
    <source>
        <dbReference type="EMBL" id="GIY99192.1"/>
    </source>
</evidence>
<sequence length="112" mass="12943">MNFALGNRENSKTTLPFQEMLLLLGEVVILKIRFLCRGEDFINHFHFLMWGYQSAAKSLWCHLSWIFHGIDVRARRRGYFADGPEGPFPSIDTSNSIKFKSEKSVDEKITST</sequence>
<keyword evidence="2" id="KW-1185">Reference proteome</keyword>
<proteinExistence type="predicted"/>
<reference evidence="1 2" key="1">
    <citation type="submission" date="2021-06" db="EMBL/GenBank/DDBJ databases">
        <title>Caerostris extrusa draft genome.</title>
        <authorList>
            <person name="Kono N."/>
            <person name="Arakawa K."/>
        </authorList>
    </citation>
    <scope>NUCLEOTIDE SEQUENCE [LARGE SCALE GENOMIC DNA]</scope>
</reference>
<dbReference type="AlphaFoldDB" id="A0AAV4XW19"/>
<gene>
    <name evidence="1" type="ORF">CEXT_470351</name>
</gene>
<name>A0AAV4XW19_CAEEX</name>
<organism evidence="1 2">
    <name type="scientific">Caerostris extrusa</name>
    <name type="common">Bark spider</name>
    <name type="synonym">Caerostris bankana</name>
    <dbReference type="NCBI Taxonomy" id="172846"/>
    <lineage>
        <taxon>Eukaryota</taxon>
        <taxon>Metazoa</taxon>
        <taxon>Ecdysozoa</taxon>
        <taxon>Arthropoda</taxon>
        <taxon>Chelicerata</taxon>
        <taxon>Arachnida</taxon>
        <taxon>Araneae</taxon>
        <taxon>Araneomorphae</taxon>
        <taxon>Entelegynae</taxon>
        <taxon>Araneoidea</taxon>
        <taxon>Araneidae</taxon>
        <taxon>Caerostris</taxon>
    </lineage>
</organism>